<feature type="region of interest" description="Disordered" evidence="4">
    <location>
        <begin position="242"/>
        <end position="291"/>
    </location>
</feature>
<keyword evidence="3" id="KW-0539">Nucleus</keyword>
<sequence>MSKGILQVHPPICDCPGCRISSPVNRGRLAEKRTIPLPPTRIPKKELSSVFSHSEDSQESDKSNGQHPEVKQEEDLHISIMKRRIHTHWDLNISFRETSCSRDSDLSTIISNLHQSRQLVMPESQSRCEFKRSSLDLGLAAADEILGKRRVCSPNSSSECPLESKKARSESPKENSHTPLLEEAVAQMTPEEHYRRMMSALNEHGTFEEQQQQRLYQLANSMAVPSHGDLLRARQEVAAAAAARTPGAMEAHIPSASNSSSQRRKQGLPQHRDSHFPDREISHPPPLLSPQNAPHIALGPHLRPPFLGVPSALCQTPGYGFLQPAQAEMFARQQEMLRKQNLARLEMSAELIRQKELENLHRQRLLAGDPLSLHPGLPPDHPALRSVHDVPEGHALRDELSRRNAMLVLRHNNAPLLSLTPGGPGATTPPKEQPRRAGGGRKSSQPRAEPQGPGEAREPAEPRGRDGAQDCNDEEMKDSESDAEAGEDKAEGPKAEGGSGAELKEGKDGAGKACEGAKELSEAAAAPGVPCSSSSAESPSHLLGAGINKAEVKYLPPASLPAPQPLPFGFPYTMSPYFHAGEAGGCRGRWGGAGSSLAGGGSGEWLSPALGVSPQVFREQAIDGETLPLLTEEHLLNNMGLKLGPALKIRSQVAKRLGRVLCMAGFPLALPLQPPALRAPERELAPGELRPASTGSVASPFGSAVPPSRGSPKQE</sequence>
<feature type="region of interest" description="Disordered" evidence="4">
    <location>
        <begin position="151"/>
        <end position="180"/>
    </location>
</feature>
<feature type="compositionally biased region" description="Basic and acidic residues" evidence="4">
    <location>
        <begin position="162"/>
        <end position="176"/>
    </location>
</feature>
<feature type="compositionally biased region" description="Acidic residues" evidence="4">
    <location>
        <begin position="471"/>
        <end position="485"/>
    </location>
</feature>
<dbReference type="OrthoDB" id="6433810at2759"/>
<reference evidence="5" key="1">
    <citation type="submission" date="2020-02" db="EMBL/GenBank/DDBJ databases">
        <title>Bird 10,000 Genomes (B10K) Project - Family phase.</title>
        <authorList>
            <person name="Zhang G."/>
        </authorList>
    </citation>
    <scope>NUCLEOTIDE SEQUENCE</scope>
    <source>
        <strain evidence="5">B10K-IZ-033-77</strain>
    </source>
</reference>
<dbReference type="AlphaFoldDB" id="A0A852N7G1"/>
<protein>
    <submittedName>
        <fullName evidence="5">SAM11 protein</fullName>
    </submittedName>
</protein>
<feature type="compositionally biased region" description="Low complexity" evidence="4">
    <location>
        <begin position="415"/>
        <end position="430"/>
    </location>
</feature>
<dbReference type="EMBL" id="WEIY01000621">
    <property type="protein sequence ID" value="NXY09689.1"/>
    <property type="molecule type" value="Genomic_DNA"/>
</dbReference>
<feature type="compositionally biased region" description="Basic and acidic residues" evidence="4">
    <location>
        <begin position="270"/>
        <end position="282"/>
    </location>
</feature>
<dbReference type="InterPro" id="IPR013761">
    <property type="entry name" value="SAM/pointed_sf"/>
</dbReference>
<accession>A0A852N7G1</accession>
<evidence type="ECO:0000256" key="2">
    <source>
        <dbReference type="ARBA" id="ARBA00023163"/>
    </source>
</evidence>
<feature type="region of interest" description="Disordered" evidence="4">
    <location>
        <begin position="415"/>
        <end position="515"/>
    </location>
</feature>
<gene>
    <name evidence="5" type="primary">Samd11</name>
    <name evidence="5" type="ORF">PTEMEL_R04146</name>
</gene>
<evidence type="ECO:0000256" key="1">
    <source>
        <dbReference type="ARBA" id="ARBA00023015"/>
    </source>
</evidence>
<name>A0A852N7G1_9PASS</name>
<feature type="non-terminal residue" evidence="5">
    <location>
        <position position="715"/>
    </location>
</feature>
<proteinExistence type="predicted"/>
<dbReference type="PANTHER" id="PTHR10417">
    <property type="entry name" value="GLUCOCORTICOID MODULATORY ELEMENT-BINDING PROTEIN"/>
    <property type="match status" value="1"/>
</dbReference>
<evidence type="ECO:0000313" key="6">
    <source>
        <dbReference type="Proteomes" id="UP000603297"/>
    </source>
</evidence>
<feature type="non-terminal residue" evidence="5">
    <location>
        <position position="1"/>
    </location>
</feature>
<keyword evidence="6" id="KW-1185">Reference proteome</keyword>
<feature type="region of interest" description="Disordered" evidence="4">
    <location>
        <begin position="679"/>
        <end position="715"/>
    </location>
</feature>
<keyword evidence="1" id="KW-0805">Transcription regulation</keyword>
<dbReference type="Gene3D" id="1.10.150.50">
    <property type="entry name" value="Transcription Factor, Ets-1"/>
    <property type="match status" value="1"/>
</dbReference>
<feature type="compositionally biased region" description="Basic and acidic residues" evidence="4">
    <location>
        <begin position="455"/>
        <end position="468"/>
    </location>
</feature>
<dbReference type="PANTHER" id="PTHR10417:SF15">
    <property type="entry name" value="STERILE ALPHA MOTIF DOMAIN-CONTAINING 11"/>
    <property type="match status" value="1"/>
</dbReference>
<feature type="compositionally biased region" description="Basic and acidic residues" evidence="4">
    <location>
        <begin position="502"/>
        <end position="515"/>
    </location>
</feature>
<feature type="compositionally biased region" description="Basic and acidic residues" evidence="4">
    <location>
        <begin position="43"/>
        <end position="73"/>
    </location>
</feature>
<evidence type="ECO:0000256" key="3">
    <source>
        <dbReference type="ARBA" id="ARBA00023242"/>
    </source>
</evidence>
<comment type="caution">
    <text evidence="5">The sequence shown here is derived from an EMBL/GenBank/DDBJ whole genome shotgun (WGS) entry which is preliminary data.</text>
</comment>
<organism evidence="5 6">
    <name type="scientific">Pteruthius melanotis</name>
    <dbReference type="NCBI Taxonomy" id="357074"/>
    <lineage>
        <taxon>Eukaryota</taxon>
        <taxon>Metazoa</taxon>
        <taxon>Chordata</taxon>
        <taxon>Craniata</taxon>
        <taxon>Vertebrata</taxon>
        <taxon>Euteleostomi</taxon>
        <taxon>Archelosauria</taxon>
        <taxon>Archosauria</taxon>
        <taxon>Dinosauria</taxon>
        <taxon>Saurischia</taxon>
        <taxon>Theropoda</taxon>
        <taxon>Coelurosauria</taxon>
        <taxon>Aves</taxon>
        <taxon>Neognathae</taxon>
        <taxon>Neoaves</taxon>
        <taxon>Telluraves</taxon>
        <taxon>Australaves</taxon>
        <taxon>Passeriformes</taxon>
        <taxon>Sylvioidea</taxon>
        <taxon>Timaliidae</taxon>
        <taxon>Pteruthius</taxon>
    </lineage>
</organism>
<evidence type="ECO:0000256" key="4">
    <source>
        <dbReference type="SAM" id="MobiDB-lite"/>
    </source>
</evidence>
<dbReference type="SUPFAM" id="SSF47769">
    <property type="entry name" value="SAM/Pointed domain"/>
    <property type="match status" value="1"/>
</dbReference>
<evidence type="ECO:0000313" key="5">
    <source>
        <dbReference type="EMBL" id="NXY09689.1"/>
    </source>
</evidence>
<feature type="region of interest" description="Disordered" evidence="4">
    <location>
        <begin position="29"/>
        <end position="73"/>
    </location>
</feature>
<keyword evidence="2" id="KW-0804">Transcription</keyword>
<dbReference type="Proteomes" id="UP000603297">
    <property type="component" value="Unassembled WGS sequence"/>
</dbReference>